<protein>
    <recommendedName>
        <fullName evidence="3">SH3b domain-containing protein</fullName>
    </recommendedName>
</protein>
<feature type="domain" description="SH3b" evidence="3">
    <location>
        <begin position="53"/>
        <end position="108"/>
    </location>
</feature>
<dbReference type="Proteomes" id="UP000198588">
    <property type="component" value="Unassembled WGS sequence"/>
</dbReference>
<dbReference type="Pfam" id="PF08239">
    <property type="entry name" value="SH3_3"/>
    <property type="match status" value="1"/>
</dbReference>
<name>A0A1G5YH84_9HYPH</name>
<feature type="chain" id="PRO_5011620167" description="SH3b domain-containing protein" evidence="2">
    <location>
        <begin position="24"/>
        <end position="300"/>
    </location>
</feature>
<organism evidence="4 5">
    <name type="scientific">Mesorhizobium qingshengii</name>
    <dbReference type="NCBI Taxonomy" id="1165689"/>
    <lineage>
        <taxon>Bacteria</taxon>
        <taxon>Pseudomonadati</taxon>
        <taxon>Pseudomonadota</taxon>
        <taxon>Alphaproteobacteria</taxon>
        <taxon>Hyphomicrobiales</taxon>
        <taxon>Phyllobacteriaceae</taxon>
        <taxon>Mesorhizobium</taxon>
    </lineage>
</organism>
<dbReference type="EMBL" id="FMXM01000009">
    <property type="protein sequence ID" value="SDA82001.1"/>
    <property type="molecule type" value="Genomic_DNA"/>
</dbReference>
<evidence type="ECO:0000256" key="1">
    <source>
        <dbReference type="SAM" id="MobiDB-lite"/>
    </source>
</evidence>
<evidence type="ECO:0000259" key="3">
    <source>
        <dbReference type="Pfam" id="PF08239"/>
    </source>
</evidence>
<reference evidence="4 5" key="1">
    <citation type="submission" date="2016-10" db="EMBL/GenBank/DDBJ databases">
        <authorList>
            <person name="de Groot N.N."/>
        </authorList>
    </citation>
    <scope>NUCLEOTIDE SEQUENCE [LARGE SCALE GENOMIC DNA]</scope>
    <source>
        <strain evidence="4 5">CGMCC 1.12097</strain>
    </source>
</reference>
<dbReference type="STRING" id="1165689.SAMN02927914_03343"/>
<evidence type="ECO:0000256" key="2">
    <source>
        <dbReference type="SAM" id="SignalP"/>
    </source>
</evidence>
<keyword evidence="2" id="KW-0732">Signal</keyword>
<proteinExistence type="predicted"/>
<feature type="region of interest" description="Disordered" evidence="1">
    <location>
        <begin position="135"/>
        <end position="166"/>
    </location>
</feature>
<feature type="signal peptide" evidence="2">
    <location>
        <begin position="1"/>
        <end position="23"/>
    </location>
</feature>
<accession>A0A1G5YH84</accession>
<sequence>MMRRTVTLRTTLHALIAAPLLMAASPIIAPALAEEAQDIVISIVTGLAPNDLLNVRVAASAIAKVQMRLDAGASVTNLGCNDVNGHKWCKIAATDNPKLSGWAPARYLIPLNPAAYVEGTTGTMEAAPAANGEVAAGSAASNQSAPALPPDLSARLGGDGQAASESPMESAAITAMQDAYGLALAANETPPTGEIQDPTPAQPPLQEAAASGAVEIPCARYVGQPMTGCQASVTRNGTDKADVTVTWPDGGTRIISFSAGLPAGSNADSDFRFTREGSLNMIRVGVSERFEIPDAVAFGD</sequence>
<gene>
    <name evidence="4" type="ORF">SAMN02927914_03343</name>
</gene>
<evidence type="ECO:0000313" key="4">
    <source>
        <dbReference type="EMBL" id="SDA82001.1"/>
    </source>
</evidence>
<dbReference type="InterPro" id="IPR003646">
    <property type="entry name" value="SH3-like_bac-type"/>
</dbReference>
<evidence type="ECO:0000313" key="5">
    <source>
        <dbReference type="Proteomes" id="UP000198588"/>
    </source>
</evidence>
<dbReference type="AlphaFoldDB" id="A0A1G5YH84"/>